<keyword evidence="5" id="KW-0534">Nitrate assimilation</keyword>
<feature type="transmembrane region" description="Helical" evidence="7">
    <location>
        <begin position="56"/>
        <end position="77"/>
    </location>
</feature>
<evidence type="ECO:0000256" key="5">
    <source>
        <dbReference type="ARBA" id="ARBA00023063"/>
    </source>
</evidence>
<dbReference type="AlphaFoldDB" id="A0A1R4HZD2"/>
<evidence type="ECO:0000313" key="10">
    <source>
        <dbReference type="Proteomes" id="UP000196331"/>
    </source>
</evidence>
<dbReference type="InterPro" id="IPR036259">
    <property type="entry name" value="MFS_trans_sf"/>
</dbReference>
<keyword evidence="4 7" id="KW-1133">Transmembrane helix</keyword>
<evidence type="ECO:0000256" key="7">
    <source>
        <dbReference type="SAM" id="Phobius"/>
    </source>
</evidence>
<dbReference type="GO" id="GO:0015112">
    <property type="term" value="F:nitrate transmembrane transporter activity"/>
    <property type="evidence" value="ECO:0007669"/>
    <property type="project" value="InterPro"/>
</dbReference>
<dbReference type="EMBL" id="FUKM01000033">
    <property type="protein sequence ID" value="SJN12920.1"/>
    <property type="molecule type" value="Genomic_DNA"/>
</dbReference>
<feature type="transmembrane region" description="Helical" evidence="7">
    <location>
        <begin position="211"/>
        <end position="234"/>
    </location>
</feature>
<dbReference type="InterPro" id="IPR011701">
    <property type="entry name" value="MFS"/>
</dbReference>
<dbReference type="SUPFAM" id="SSF103473">
    <property type="entry name" value="MFS general substrate transporter"/>
    <property type="match status" value="1"/>
</dbReference>
<dbReference type="Gene3D" id="1.20.1250.20">
    <property type="entry name" value="MFS general substrate transporter like domains"/>
    <property type="match status" value="2"/>
</dbReference>
<dbReference type="FunFam" id="1.20.1250.20:FF:000053">
    <property type="entry name" value="Nitrate transporter 2.1"/>
    <property type="match status" value="1"/>
</dbReference>
<reference evidence="9 10" key="1">
    <citation type="submission" date="2017-02" db="EMBL/GenBank/DDBJ databases">
        <authorList>
            <person name="Dridi B."/>
        </authorList>
    </citation>
    <scope>NUCLEOTIDE SEQUENCE [LARGE SCALE GENOMIC DNA]</scope>
    <source>
        <strain evidence="9 10">JB380</strain>
    </source>
</reference>
<evidence type="ECO:0000256" key="3">
    <source>
        <dbReference type="ARBA" id="ARBA00022692"/>
    </source>
</evidence>
<keyword evidence="3 7" id="KW-0812">Transmembrane</keyword>
<name>A0A1R4HZD2_9GAMM</name>
<proteinExistence type="inferred from homology"/>
<dbReference type="Proteomes" id="UP000196331">
    <property type="component" value="Unassembled WGS sequence"/>
</dbReference>
<feature type="transmembrane region" description="Helical" evidence="7">
    <location>
        <begin position="368"/>
        <end position="393"/>
    </location>
</feature>
<dbReference type="Pfam" id="PF07690">
    <property type="entry name" value="MFS_1"/>
    <property type="match status" value="1"/>
</dbReference>
<dbReference type="CDD" id="cd17341">
    <property type="entry name" value="MFS_NRT2_like"/>
    <property type="match status" value="1"/>
</dbReference>
<dbReference type="InterPro" id="IPR020846">
    <property type="entry name" value="MFS_dom"/>
</dbReference>
<accession>A0A1R4HZD2</accession>
<evidence type="ECO:0000256" key="6">
    <source>
        <dbReference type="ARBA" id="ARBA00023136"/>
    </source>
</evidence>
<feature type="transmembrane region" description="Helical" evidence="7">
    <location>
        <begin position="345"/>
        <end position="362"/>
    </location>
</feature>
<protein>
    <submittedName>
        <fullName evidence="9">Nitrate/nitrite transporter</fullName>
    </submittedName>
</protein>
<comment type="caution">
    <text evidence="9">The sequence shown here is derived from an EMBL/GenBank/DDBJ whole genome shotgun (WGS) entry which is preliminary data.</text>
</comment>
<evidence type="ECO:0000256" key="2">
    <source>
        <dbReference type="ARBA" id="ARBA00008432"/>
    </source>
</evidence>
<gene>
    <name evidence="9" type="ORF">CZ787_09190</name>
</gene>
<feature type="transmembrane region" description="Helical" evidence="7">
    <location>
        <begin position="143"/>
        <end position="162"/>
    </location>
</feature>
<dbReference type="GO" id="GO:0042128">
    <property type="term" value="P:nitrate assimilation"/>
    <property type="evidence" value="ECO:0007669"/>
    <property type="project" value="UniProtKB-KW"/>
</dbReference>
<dbReference type="PANTHER" id="PTHR23515">
    <property type="entry name" value="HIGH-AFFINITY NITRATE TRANSPORTER 2.3"/>
    <property type="match status" value="1"/>
</dbReference>
<feature type="transmembrane region" description="Helical" evidence="7">
    <location>
        <begin position="183"/>
        <end position="205"/>
    </location>
</feature>
<evidence type="ECO:0000256" key="1">
    <source>
        <dbReference type="ARBA" id="ARBA00004141"/>
    </source>
</evidence>
<keyword evidence="6 7" id="KW-0472">Membrane</keyword>
<evidence type="ECO:0000259" key="8">
    <source>
        <dbReference type="PROSITE" id="PS50850"/>
    </source>
</evidence>
<evidence type="ECO:0000256" key="4">
    <source>
        <dbReference type="ARBA" id="ARBA00022989"/>
    </source>
</evidence>
<feature type="transmembrane region" description="Helical" evidence="7">
    <location>
        <begin position="400"/>
        <end position="422"/>
    </location>
</feature>
<feature type="transmembrane region" description="Helical" evidence="7">
    <location>
        <begin position="275"/>
        <end position="299"/>
    </location>
</feature>
<dbReference type="InterPro" id="IPR044772">
    <property type="entry name" value="NO3_transporter"/>
</dbReference>
<feature type="transmembrane region" description="Helical" evidence="7">
    <location>
        <begin position="305"/>
        <end position="324"/>
    </location>
</feature>
<feature type="domain" description="Major facilitator superfamily (MFS) profile" evidence="8">
    <location>
        <begin position="53"/>
        <end position="457"/>
    </location>
</feature>
<sequence length="481" mass="51669">MTKACSREHVTQQSDLALRDAQLVQDPRGHLMDIRNKANRIRLLTFSTPQMRAFHLSWFAFHICFFGWFGIAPLMAVVRDDLSLTQTQIGNTIIASVAITVIVRLLIGLLCDRLGPRKTYTGLLILGSLPVMGIGFANSFETFLLARLAIGAIGASFVITQYHTTMMFAPNVVGTANATSAGWGNLGGGTTQILMPLIFAGMLMLGVNEALGWRLAMVVPGIVMFITGIGYWFLTQDAPDGNFSDLRARGELPEATGENSATQCFLAAAKDIRVWALFVVYGLCFGVELTINNIAAIYFFDKFDLTLAMAGMIAGLFGLMNIFARTLGGVFSDLFAKQGGLKGRVRWLFIALLCEGIALVAFSQMHILSLAIGIMLVFSLFVQMAEGATFGVVPFINKKALGAVAGIVGAGGNVGAVSAAFLFRSESLSYQQGLFYLGVTVLVLASCVLVVRFNDITEAQEANAYRDAVGDDTGAGALSLR</sequence>
<dbReference type="PROSITE" id="PS50850">
    <property type="entry name" value="MFS"/>
    <property type="match status" value="1"/>
</dbReference>
<dbReference type="GO" id="GO:0016020">
    <property type="term" value="C:membrane"/>
    <property type="evidence" value="ECO:0007669"/>
    <property type="project" value="UniProtKB-SubCell"/>
</dbReference>
<feature type="transmembrane region" description="Helical" evidence="7">
    <location>
        <begin position="434"/>
        <end position="453"/>
    </location>
</feature>
<comment type="subcellular location">
    <subcellularLocation>
        <location evidence="1">Membrane</location>
        <topology evidence="1">Multi-pass membrane protein</topology>
    </subcellularLocation>
</comment>
<organism evidence="9 10">
    <name type="scientific">Halomonas citrativorans</name>
    <dbReference type="NCBI Taxonomy" id="2742612"/>
    <lineage>
        <taxon>Bacteria</taxon>
        <taxon>Pseudomonadati</taxon>
        <taxon>Pseudomonadota</taxon>
        <taxon>Gammaproteobacteria</taxon>
        <taxon>Oceanospirillales</taxon>
        <taxon>Halomonadaceae</taxon>
        <taxon>Halomonas</taxon>
    </lineage>
</organism>
<comment type="similarity">
    <text evidence="2">Belongs to the major facilitator superfamily. Nitrate/nitrite porter (TC 2.A.1.8) family.</text>
</comment>
<evidence type="ECO:0000313" key="9">
    <source>
        <dbReference type="EMBL" id="SJN12920.1"/>
    </source>
</evidence>
<feature type="transmembrane region" description="Helical" evidence="7">
    <location>
        <begin position="89"/>
        <end position="107"/>
    </location>
</feature>
<feature type="transmembrane region" description="Helical" evidence="7">
    <location>
        <begin position="119"/>
        <end position="137"/>
    </location>
</feature>